<dbReference type="OrthoDB" id="25954at2"/>
<dbReference type="SUPFAM" id="SSF46458">
    <property type="entry name" value="Globin-like"/>
    <property type="match status" value="1"/>
</dbReference>
<dbReference type="AlphaFoldDB" id="A0A3N0EPQ4"/>
<comment type="caution">
    <text evidence="1">The sequence shown here is derived from an EMBL/GenBank/DDBJ whole genome shotgun (WGS) entry which is preliminary data.</text>
</comment>
<evidence type="ECO:0000313" key="2">
    <source>
        <dbReference type="Proteomes" id="UP000267469"/>
    </source>
</evidence>
<accession>A0A3N0EPQ4</accession>
<dbReference type="GO" id="GO:0020037">
    <property type="term" value="F:heme binding"/>
    <property type="evidence" value="ECO:0007669"/>
    <property type="project" value="InterPro"/>
</dbReference>
<dbReference type="InterPro" id="IPR012292">
    <property type="entry name" value="Globin/Proto"/>
</dbReference>
<evidence type="ECO:0000313" key="1">
    <source>
        <dbReference type="EMBL" id="RNL89875.1"/>
    </source>
</evidence>
<organism evidence="1 2">
    <name type="scientific">Sinomicrobium pectinilyticum</name>
    <dbReference type="NCBI Taxonomy" id="1084421"/>
    <lineage>
        <taxon>Bacteria</taxon>
        <taxon>Pseudomonadati</taxon>
        <taxon>Bacteroidota</taxon>
        <taxon>Flavobacteriia</taxon>
        <taxon>Flavobacteriales</taxon>
        <taxon>Flavobacteriaceae</taxon>
        <taxon>Sinomicrobium</taxon>
    </lineage>
</organism>
<reference evidence="1 2" key="1">
    <citation type="submission" date="2018-10" db="EMBL/GenBank/DDBJ databases">
        <title>Sinomicrobium pectinilyticum sp. nov., a pectinase-producing bacterium isolated from alkaline and saline soil, and emended description of the genus Sinomicrobium.</title>
        <authorList>
            <person name="Cheng B."/>
            <person name="Li C."/>
            <person name="Lai Q."/>
            <person name="Du M."/>
            <person name="Shao Z."/>
            <person name="Xu P."/>
            <person name="Yang C."/>
        </authorList>
    </citation>
    <scope>NUCLEOTIDE SEQUENCE [LARGE SCALE GENOMIC DNA]</scope>
    <source>
        <strain evidence="1 2">5DNS001</strain>
    </source>
</reference>
<protein>
    <submittedName>
        <fullName evidence="1">Group III truncated hemoglobin</fullName>
    </submittedName>
</protein>
<dbReference type="Proteomes" id="UP000267469">
    <property type="component" value="Unassembled WGS sequence"/>
</dbReference>
<dbReference type="InterPro" id="IPR009050">
    <property type="entry name" value="Globin-like_sf"/>
</dbReference>
<gene>
    <name evidence="1" type="ORF">ED312_07095</name>
</gene>
<dbReference type="CDD" id="cd08916">
    <property type="entry name" value="TrHb3_P"/>
    <property type="match status" value="1"/>
</dbReference>
<dbReference type="Gene3D" id="1.10.490.10">
    <property type="entry name" value="Globins"/>
    <property type="match status" value="1"/>
</dbReference>
<dbReference type="EMBL" id="RJTM01000035">
    <property type="protein sequence ID" value="RNL89875.1"/>
    <property type="molecule type" value="Genomic_DNA"/>
</dbReference>
<keyword evidence="2" id="KW-1185">Reference proteome</keyword>
<sequence length="134" mass="15941">MMKDIQNRNDISRLVSSFYEEVRENEEIGPFFNRVITDWEAHMEKLTDFWESNLFHKAVYKGNPRIAHIHMDADTDHTVEIKHFGEWMRLWIKTIDQMFQGELAERAKNNARKMSTHLYLGIYMNRKPGIAGNP</sequence>
<proteinExistence type="predicted"/>
<dbReference type="GO" id="GO:0019825">
    <property type="term" value="F:oxygen binding"/>
    <property type="evidence" value="ECO:0007669"/>
    <property type="project" value="InterPro"/>
</dbReference>
<name>A0A3N0EPQ4_SINP1</name>